<sequence>MKEVYLDYNATCPVAEEVIRAMEPYFSRYFGNPSSGHRWGQAAREALEEARRRLAQVLGVRPEEVVFLSGGTEANNAAIFGSLMAQPQKRHIITSQVEHPSVLNPCLRLLERGYEVTFVSVDETGLVDPDDIRRAIRRDTGLITIMQANNEVGTIEPIAEIGALAREAGVPFHVDAAQAMGKIPVRPDELLCDYLTLAGHKFYAPKGIGALYIREGAPFSPLLSGAGQEKGRRPGTEPVALAVGLSRAAELVTKDLAQEAQRQKALRDQLHEGLLALWPRLILNGHPKQRLPNTLNVSFLGLEASEILSRAPAIMATTGAACHDRSVSVSHVLAAMGRGPEEGKGTIRFSLGRPTTKEEIDQTLEILERCLKSHGASGGG</sequence>
<protein>
    <recommendedName>
        <fullName evidence="4">cysteine desulfurase</fullName>
        <ecNumber evidence="4">2.8.1.7</ecNumber>
    </recommendedName>
</protein>
<keyword evidence="7" id="KW-0663">Pyridoxal phosphate</keyword>
<evidence type="ECO:0000256" key="4">
    <source>
        <dbReference type="ARBA" id="ARBA00012239"/>
    </source>
</evidence>
<reference evidence="13 14" key="1">
    <citation type="submission" date="2020-02" db="EMBL/GenBank/DDBJ databases">
        <title>Genome analysis of Thermosulfuriphilus ammonigenes ST65T, an anaerobic thermophilic chemolithoautotrophic bacterium isolated from a deep-sea hydrothermal vent.</title>
        <authorList>
            <person name="Slobodkina G."/>
            <person name="Allioux M."/>
            <person name="Merkel A."/>
            <person name="Alain K."/>
            <person name="Jebbar M."/>
            <person name="Slobodkin A."/>
        </authorList>
    </citation>
    <scope>NUCLEOTIDE SEQUENCE [LARGE SCALE GENOMIC DNA]</scope>
    <source>
        <strain evidence="13 14">ST65</strain>
    </source>
</reference>
<evidence type="ECO:0000256" key="8">
    <source>
        <dbReference type="ARBA" id="ARBA00023004"/>
    </source>
</evidence>
<dbReference type="InterPro" id="IPR016454">
    <property type="entry name" value="Cysteine_dSase"/>
</dbReference>
<dbReference type="InterPro" id="IPR015424">
    <property type="entry name" value="PyrdxlP-dep_Trfase"/>
</dbReference>
<evidence type="ECO:0000313" key="14">
    <source>
        <dbReference type="Proteomes" id="UP000502179"/>
    </source>
</evidence>
<dbReference type="RefSeq" id="WP_166032144.1">
    <property type="nucleotide sequence ID" value="NZ_CP048877.1"/>
</dbReference>
<dbReference type="GO" id="GO:0046872">
    <property type="term" value="F:metal ion binding"/>
    <property type="evidence" value="ECO:0007669"/>
    <property type="project" value="UniProtKB-KW"/>
</dbReference>
<evidence type="ECO:0000256" key="10">
    <source>
        <dbReference type="ARBA" id="ARBA00050776"/>
    </source>
</evidence>
<evidence type="ECO:0000256" key="3">
    <source>
        <dbReference type="ARBA" id="ARBA00006490"/>
    </source>
</evidence>
<dbReference type="GO" id="GO:0051536">
    <property type="term" value="F:iron-sulfur cluster binding"/>
    <property type="evidence" value="ECO:0007669"/>
    <property type="project" value="UniProtKB-KW"/>
</dbReference>
<accession>A0A6G7PWJ6</accession>
<evidence type="ECO:0000256" key="5">
    <source>
        <dbReference type="ARBA" id="ARBA00022679"/>
    </source>
</evidence>
<dbReference type="KEGG" id="tav:G4V39_06455"/>
<dbReference type="GO" id="GO:0031071">
    <property type="term" value="F:cysteine desulfurase activity"/>
    <property type="evidence" value="ECO:0007669"/>
    <property type="project" value="UniProtKB-EC"/>
</dbReference>
<name>A0A6G7PWJ6_9BACT</name>
<keyword evidence="8" id="KW-0408">Iron</keyword>
<comment type="similarity">
    <text evidence="3">Belongs to the class-V pyridoxal-phosphate-dependent aminotransferase family. NifS/IscS subfamily.</text>
</comment>
<dbReference type="EMBL" id="CP048877">
    <property type="protein sequence ID" value="QIJ71926.1"/>
    <property type="molecule type" value="Genomic_DNA"/>
</dbReference>
<dbReference type="PANTHER" id="PTHR11601">
    <property type="entry name" value="CYSTEINE DESULFURYLASE FAMILY MEMBER"/>
    <property type="match status" value="1"/>
</dbReference>
<dbReference type="AlphaFoldDB" id="A0A6G7PWJ6"/>
<evidence type="ECO:0000256" key="9">
    <source>
        <dbReference type="ARBA" id="ARBA00023014"/>
    </source>
</evidence>
<gene>
    <name evidence="13" type="ORF">G4V39_06455</name>
</gene>
<evidence type="ECO:0000256" key="6">
    <source>
        <dbReference type="ARBA" id="ARBA00022723"/>
    </source>
</evidence>
<dbReference type="Gene3D" id="3.40.640.10">
    <property type="entry name" value="Type I PLP-dependent aspartate aminotransferase-like (Major domain)"/>
    <property type="match status" value="1"/>
</dbReference>
<comment type="cofactor">
    <cofactor evidence="1 11">
        <name>pyridoxal 5'-phosphate</name>
        <dbReference type="ChEBI" id="CHEBI:597326"/>
    </cofactor>
</comment>
<dbReference type="Gene3D" id="3.90.1150.10">
    <property type="entry name" value="Aspartate Aminotransferase, domain 1"/>
    <property type="match status" value="1"/>
</dbReference>
<dbReference type="PANTHER" id="PTHR11601:SF34">
    <property type="entry name" value="CYSTEINE DESULFURASE"/>
    <property type="match status" value="1"/>
</dbReference>
<evidence type="ECO:0000256" key="2">
    <source>
        <dbReference type="ARBA" id="ARBA00003120"/>
    </source>
</evidence>
<keyword evidence="9" id="KW-0411">Iron-sulfur</keyword>
<dbReference type="Pfam" id="PF00266">
    <property type="entry name" value="Aminotran_5"/>
    <property type="match status" value="1"/>
</dbReference>
<evidence type="ECO:0000256" key="1">
    <source>
        <dbReference type="ARBA" id="ARBA00001933"/>
    </source>
</evidence>
<keyword evidence="14" id="KW-1185">Reference proteome</keyword>
<keyword evidence="6" id="KW-0479">Metal-binding</keyword>
<dbReference type="InterPro" id="IPR015421">
    <property type="entry name" value="PyrdxlP-dep_Trfase_major"/>
</dbReference>
<dbReference type="PIRSF" id="PIRSF005572">
    <property type="entry name" value="NifS"/>
    <property type="match status" value="1"/>
</dbReference>
<dbReference type="SUPFAM" id="SSF53383">
    <property type="entry name" value="PLP-dependent transferases"/>
    <property type="match status" value="1"/>
</dbReference>
<dbReference type="InterPro" id="IPR020578">
    <property type="entry name" value="Aminotrans_V_PyrdxlP_BS"/>
</dbReference>
<feature type="domain" description="Aminotransferase class V" evidence="12">
    <location>
        <begin position="4"/>
        <end position="362"/>
    </location>
</feature>
<dbReference type="Proteomes" id="UP000502179">
    <property type="component" value="Chromosome"/>
</dbReference>
<dbReference type="PROSITE" id="PS00595">
    <property type="entry name" value="AA_TRANSFER_CLASS_5"/>
    <property type="match status" value="1"/>
</dbReference>
<dbReference type="FunFam" id="3.40.640.10:FF:000084">
    <property type="entry name" value="IscS-like cysteine desulfurase"/>
    <property type="match status" value="1"/>
</dbReference>
<keyword evidence="5" id="KW-0808">Transferase</keyword>
<evidence type="ECO:0000256" key="7">
    <source>
        <dbReference type="ARBA" id="ARBA00022898"/>
    </source>
</evidence>
<proteinExistence type="inferred from homology"/>
<dbReference type="InterPro" id="IPR000192">
    <property type="entry name" value="Aminotrans_V_dom"/>
</dbReference>
<evidence type="ECO:0000313" key="13">
    <source>
        <dbReference type="EMBL" id="QIJ71926.1"/>
    </source>
</evidence>
<organism evidence="13 14">
    <name type="scientific">Thermosulfuriphilus ammonigenes</name>
    <dbReference type="NCBI Taxonomy" id="1936021"/>
    <lineage>
        <taxon>Bacteria</taxon>
        <taxon>Pseudomonadati</taxon>
        <taxon>Thermodesulfobacteriota</taxon>
        <taxon>Thermodesulfobacteria</taxon>
        <taxon>Thermodesulfobacteriales</taxon>
        <taxon>Thermodesulfobacteriaceae</taxon>
        <taxon>Thermosulfuriphilus</taxon>
    </lineage>
</organism>
<comment type="catalytic activity">
    <reaction evidence="10">
        <text>(sulfur carrier)-H + L-cysteine = (sulfur carrier)-SH + L-alanine</text>
        <dbReference type="Rhea" id="RHEA:43892"/>
        <dbReference type="Rhea" id="RHEA-COMP:14737"/>
        <dbReference type="Rhea" id="RHEA-COMP:14739"/>
        <dbReference type="ChEBI" id="CHEBI:29917"/>
        <dbReference type="ChEBI" id="CHEBI:35235"/>
        <dbReference type="ChEBI" id="CHEBI:57972"/>
        <dbReference type="ChEBI" id="CHEBI:64428"/>
        <dbReference type="EC" id="2.8.1.7"/>
    </reaction>
</comment>
<comment type="function">
    <text evidence="2">Catalyzes the removal of elemental sulfur atoms from cysteine to produce alanine. Seems to participate in the biosynthesis of the nitrogenase metalloclusters by providing the inorganic sulfur required for the Fe-S core formation.</text>
</comment>
<dbReference type="EC" id="2.8.1.7" evidence="4"/>
<dbReference type="InterPro" id="IPR015422">
    <property type="entry name" value="PyrdxlP-dep_Trfase_small"/>
</dbReference>
<evidence type="ECO:0000259" key="12">
    <source>
        <dbReference type="Pfam" id="PF00266"/>
    </source>
</evidence>
<evidence type="ECO:0000256" key="11">
    <source>
        <dbReference type="RuleBase" id="RU004504"/>
    </source>
</evidence>